<evidence type="ECO:0000313" key="2">
    <source>
        <dbReference type="EMBL" id="VFU44543.1"/>
    </source>
</evidence>
<dbReference type="InterPro" id="IPR002182">
    <property type="entry name" value="NB-ARC"/>
</dbReference>
<protein>
    <recommendedName>
        <fullName evidence="1">NB-ARC domain-containing protein</fullName>
    </recommendedName>
</protein>
<reference evidence="2" key="1">
    <citation type="submission" date="2019-03" db="EMBL/GenBank/DDBJ databases">
        <authorList>
            <person name="Mank J."/>
            <person name="Almeida P."/>
        </authorList>
    </citation>
    <scope>NUCLEOTIDE SEQUENCE</scope>
    <source>
        <strain evidence="2">78183</strain>
    </source>
</reference>
<proteinExistence type="predicted"/>
<dbReference type="InterPro" id="IPR027417">
    <property type="entry name" value="P-loop_NTPase"/>
</dbReference>
<accession>A0A6N2LVZ8</accession>
<evidence type="ECO:0000259" key="1">
    <source>
        <dbReference type="Pfam" id="PF00931"/>
    </source>
</evidence>
<sequence length="130" mass="14890">MEAAHWMIMAQAITRSLMQFRLQHSVEDWMASISADEPRGDPSQSTNDQLCSPLVNNDVGIPVPLKGCKLILTTRSEAVCRQMDSKNNVKVYPLSNEEAWRLFMEELGHDLIDILFLHKWNNLHEISKGR</sequence>
<gene>
    <name evidence="2" type="ORF">SVIM_LOCUS274254</name>
</gene>
<feature type="domain" description="NB-ARC" evidence="1">
    <location>
        <begin position="59"/>
        <end position="106"/>
    </location>
</feature>
<dbReference type="GO" id="GO:0043531">
    <property type="term" value="F:ADP binding"/>
    <property type="evidence" value="ECO:0007669"/>
    <property type="project" value="InterPro"/>
</dbReference>
<dbReference type="Pfam" id="PF00931">
    <property type="entry name" value="NB-ARC"/>
    <property type="match status" value="1"/>
</dbReference>
<dbReference type="AlphaFoldDB" id="A0A6N2LVZ8"/>
<dbReference type="EMBL" id="CAADRP010001603">
    <property type="protein sequence ID" value="VFU44543.1"/>
    <property type="molecule type" value="Genomic_DNA"/>
</dbReference>
<dbReference type="SUPFAM" id="SSF52540">
    <property type="entry name" value="P-loop containing nucleoside triphosphate hydrolases"/>
    <property type="match status" value="1"/>
</dbReference>
<organism evidence="2">
    <name type="scientific">Salix viminalis</name>
    <name type="common">Common osier</name>
    <name type="synonym">Basket willow</name>
    <dbReference type="NCBI Taxonomy" id="40686"/>
    <lineage>
        <taxon>Eukaryota</taxon>
        <taxon>Viridiplantae</taxon>
        <taxon>Streptophyta</taxon>
        <taxon>Embryophyta</taxon>
        <taxon>Tracheophyta</taxon>
        <taxon>Spermatophyta</taxon>
        <taxon>Magnoliopsida</taxon>
        <taxon>eudicotyledons</taxon>
        <taxon>Gunneridae</taxon>
        <taxon>Pentapetalae</taxon>
        <taxon>rosids</taxon>
        <taxon>fabids</taxon>
        <taxon>Malpighiales</taxon>
        <taxon>Salicaceae</taxon>
        <taxon>Saliceae</taxon>
        <taxon>Salix</taxon>
    </lineage>
</organism>
<name>A0A6N2LVZ8_SALVM</name>